<comment type="caution">
    <text evidence="3">The sequence shown here is derived from an EMBL/GenBank/DDBJ whole genome shotgun (WGS) entry which is preliminary data.</text>
</comment>
<accession>A0AAE3QXT6</accession>
<proteinExistence type="predicted"/>
<feature type="coiled-coil region" evidence="1">
    <location>
        <begin position="190"/>
        <end position="217"/>
    </location>
</feature>
<gene>
    <name evidence="3" type="ORF">QNI22_02245</name>
</gene>
<evidence type="ECO:0000259" key="2">
    <source>
        <dbReference type="SMART" id="SM00954"/>
    </source>
</evidence>
<evidence type="ECO:0000313" key="4">
    <source>
        <dbReference type="Proteomes" id="UP001232063"/>
    </source>
</evidence>
<feature type="domain" description="RelA/SpoT" evidence="2">
    <location>
        <begin position="48"/>
        <end position="174"/>
    </location>
</feature>
<dbReference type="InterPro" id="IPR043519">
    <property type="entry name" value="NT_sf"/>
</dbReference>
<dbReference type="GO" id="GO:0015969">
    <property type="term" value="P:guanosine tetraphosphate metabolic process"/>
    <property type="evidence" value="ECO:0007669"/>
    <property type="project" value="InterPro"/>
</dbReference>
<dbReference type="EMBL" id="JASJOU010000001">
    <property type="protein sequence ID" value="MDJ1499445.1"/>
    <property type="molecule type" value="Genomic_DNA"/>
</dbReference>
<dbReference type="CDD" id="cd05399">
    <property type="entry name" value="NT_Rel-Spo_like"/>
    <property type="match status" value="1"/>
</dbReference>
<evidence type="ECO:0000256" key="1">
    <source>
        <dbReference type="SAM" id="Coils"/>
    </source>
</evidence>
<dbReference type="PANTHER" id="PTHR41773:SF1">
    <property type="entry name" value="RELA_SPOT DOMAIN-CONTAINING PROTEIN"/>
    <property type="match status" value="1"/>
</dbReference>
<dbReference type="AlphaFoldDB" id="A0AAE3QXT6"/>
<dbReference type="Proteomes" id="UP001232063">
    <property type="component" value="Unassembled WGS sequence"/>
</dbReference>
<keyword evidence="1" id="KW-0175">Coiled coil</keyword>
<dbReference type="InterPro" id="IPR007685">
    <property type="entry name" value="RelA_SpoT"/>
</dbReference>
<keyword evidence="4" id="KW-1185">Reference proteome</keyword>
<evidence type="ECO:0000313" key="3">
    <source>
        <dbReference type="EMBL" id="MDJ1499445.1"/>
    </source>
</evidence>
<name>A0AAE3QXT6_9BACT</name>
<dbReference type="SMART" id="SM00954">
    <property type="entry name" value="RelA_SpoT"/>
    <property type="match status" value="1"/>
</dbReference>
<dbReference type="Gene3D" id="3.30.460.10">
    <property type="entry name" value="Beta Polymerase, domain 2"/>
    <property type="match status" value="1"/>
</dbReference>
<organism evidence="3 4">
    <name type="scientific">Xanthocytophaga agilis</name>
    <dbReference type="NCBI Taxonomy" id="3048010"/>
    <lineage>
        <taxon>Bacteria</taxon>
        <taxon>Pseudomonadati</taxon>
        <taxon>Bacteroidota</taxon>
        <taxon>Cytophagia</taxon>
        <taxon>Cytophagales</taxon>
        <taxon>Rhodocytophagaceae</taxon>
        <taxon>Xanthocytophaga</taxon>
    </lineage>
</organism>
<dbReference type="RefSeq" id="WP_314508963.1">
    <property type="nucleotide sequence ID" value="NZ_JASJOU010000001.1"/>
</dbReference>
<dbReference type="Gene3D" id="1.10.287.860">
    <property type="entry name" value="Nucleotidyltransferase"/>
    <property type="match status" value="1"/>
</dbReference>
<protein>
    <recommendedName>
        <fullName evidence="2">RelA/SpoT domain-containing protein</fullName>
    </recommendedName>
</protein>
<dbReference type="PANTHER" id="PTHR41773">
    <property type="entry name" value="GTP PYROPHOSPHATASE-RELATED"/>
    <property type="match status" value="1"/>
</dbReference>
<reference evidence="3" key="1">
    <citation type="submission" date="2023-05" db="EMBL/GenBank/DDBJ databases">
        <authorList>
            <person name="Zhang X."/>
        </authorList>
    </citation>
    <scope>NUCLEOTIDE SEQUENCE</scope>
    <source>
        <strain evidence="3">BD1B2-1</strain>
    </source>
</reference>
<dbReference type="SUPFAM" id="SSF81301">
    <property type="entry name" value="Nucleotidyltransferase"/>
    <property type="match status" value="1"/>
</dbReference>
<dbReference type="Pfam" id="PF04607">
    <property type="entry name" value="RelA_SpoT"/>
    <property type="match status" value="1"/>
</dbReference>
<sequence length="351" mass="41115">MVEHITQLLEDYDQNKSLYESFESDVKRILETLFISEDFQPCPHLITSRVKAKNSLHNKLKLKGEKYKQIGDIKDIVGMRIITYLQDDIDKIAQKIEEEFEIDRENSPDKSAQVEETLDRFGYKSRHFVASLSSSRLQEPHLSKYKGLQFELQIRTILQHSWATMEHDIYKGRQIAPSAKRTFYRIAALLELADIEFVKLKEEIQQYQNRIATELKLNQTSGDIPVNLASLEVFIKENDAIAQIIGYAMERNGFHLFGEEATVIDDMDIFNLKVLGFTTLAPLEKFIDENVDEIKQLFADYTDPQRPTTMPVGPWQYRLSKTGREDDRHFSFKRCWRLLLEIIQVLKFRKK</sequence>